<keyword evidence="2" id="KW-0813">Transport</keyword>
<feature type="transmembrane region" description="Helical" evidence="7">
    <location>
        <begin position="114"/>
        <end position="135"/>
    </location>
</feature>
<dbReference type="InterPro" id="IPR002528">
    <property type="entry name" value="MATE_fam"/>
</dbReference>
<evidence type="ECO:0000256" key="5">
    <source>
        <dbReference type="ARBA" id="ARBA00022989"/>
    </source>
</evidence>
<dbReference type="InterPro" id="IPR048279">
    <property type="entry name" value="MdtK-like"/>
</dbReference>
<feature type="transmembrane region" description="Helical" evidence="7">
    <location>
        <begin position="142"/>
        <end position="164"/>
    </location>
</feature>
<proteinExistence type="predicted"/>
<dbReference type="PIRSF" id="PIRSF006603">
    <property type="entry name" value="DinF"/>
    <property type="match status" value="1"/>
</dbReference>
<dbReference type="Proteomes" id="UP000659630">
    <property type="component" value="Unassembled WGS sequence"/>
</dbReference>
<keyword evidence="4 7" id="KW-0812">Transmembrane</keyword>
<keyword evidence="9" id="KW-1185">Reference proteome</keyword>
<feature type="transmembrane region" description="Helical" evidence="7">
    <location>
        <begin position="400"/>
        <end position="420"/>
    </location>
</feature>
<comment type="subcellular location">
    <subcellularLocation>
        <location evidence="1">Cell membrane</location>
        <topology evidence="1">Multi-pass membrane protein</topology>
    </subcellularLocation>
</comment>
<protein>
    <submittedName>
        <fullName evidence="8">MATE family efflux transporter</fullName>
    </submittedName>
</protein>
<evidence type="ECO:0000256" key="3">
    <source>
        <dbReference type="ARBA" id="ARBA00022475"/>
    </source>
</evidence>
<sequence length="446" mass="47438">MLIGNIAQQLYNTVDTIVVGKYVGDNALAAVGGASPILNLLLVLFVGISTGASILVSQRFGARDRRGLARVIGNCITVTALATLITMGLGLLAIRPLLTVMNTPPSIYEWCASYLTIFLVGGAGFIFYNILSGILRGMGDNVSALAFLLVATVLNIGLDLWFVAGLGMGVPGVALATVIAQTVSAVLCTLKLLNMRQYFDLHLGDLKLDGRYAKKIIGLGLPSGVSQGVFSISALLVQSLTNSMGEVVMACNVVVMRIDGFAMMPAFSIGVAMTTYAGQNYGASRPDRLRSGARQGMAVAFFMSLVLTTGILLFGGQLAAIFTSTQELIALSMRMLRILAVGYLVFGINQGLCGFMRGTGDTTTPMWIGIITQVILRLPLAYLLAWATRDEAYPNGRPEALFLSLVISWTVATLLAYLAYRRQAKRLEREFAAVKAPGEAKAEPGA</sequence>
<keyword evidence="5 7" id="KW-1133">Transmembrane helix</keyword>
<comment type="caution">
    <text evidence="8">The sequence shown here is derived from an EMBL/GenBank/DDBJ whole genome shotgun (WGS) entry which is preliminary data.</text>
</comment>
<feature type="transmembrane region" description="Helical" evidence="7">
    <location>
        <begin position="68"/>
        <end position="94"/>
    </location>
</feature>
<dbReference type="AlphaFoldDB" id="A0A923KXH0"/>
<feature type="transmembrane region" description="Helical" evidence="7">
    <location>
        <begin position="260"/>
        <end position="278"/>
    </location>
</feature>
<keyword evidence="6 7" id="KW-0472">Membrane</keyword>
<evidence type="ECO:0000256" key="1">
    <source>
        <dbReference type="ARBA" id="ARBA00004651"/>
    </source>
</evidence>
<reference evidence="8" key="1">
    <citation type="submission" date="2020-08" db="EMBL/GenBank/DDBJ databases">
        <title>Genome public.</title>
        <authorList>
            <person name="Liu C."/>
            <person name="Sun Q."/>
        </authorList>
    </citation>
    <scope>NUCLEOTIDE SEQUENCE</scope>
    <source>
        <strain evidence="8">BX8</strain>
    </source>
</reference>
<dbReference type="NCBIfam" id="TIGR00797">
    <property type="entry name" value="matE"/>
    <property type="match status" value="1"/>
</dbReference>
<evidence type="ECO:0000313" key="9">
    <source>
        <dbReference type="Proteomes" id="UP000659630"/>
    </source>
</evidence>
<evidence type="ECO:0000256" key="4">
    <source>
        <dbReference type="ARBA" id="ARBA00022692"/>
    </source>
</evidence>
<feature type="transmembrane region" description="Helical" evidence="7">
    <location>
        <begin position="216"/>
        <end position="240"/>
    </location>
</feature>
<feature type="transmembrane region" description="Helical" evidence="7">
    <location>
        <begin position="328"/>
        <end position="346"/>
    </location>
</feature>
<keyword evidence="3" id="KW-1003">Cell membrane</keyword>
<gene>
    <name evidence="8" type="ORF">H8S23_03535</name>
</gene>
<evidence type="ECO:0000256" key="6">
    <source>
        <dbReference type="ARBA" id="ARBA00023136"/>
    </source>
</evidence>
<dbReference type="PANTHER" id="PTHR43549">
    <property type="entry name" value="MULTIDRUG RESISTANCE PROTEIN YPNP-RELATED"/>
    <property type="match status" value="1"/>
</dbReference>
<evidence type="ECO:0000256" key="2">
    <source>
        <dbReference type="ARBA" id="ARBA00022448"/>
    </source>
</evidence>
<dbReference type="InterPro" id="IPR052031">
    <property type="entry name" value="Membrane_Transporter-Flippase"/>
</dbReference>
<feature type="transmembrane region" description="Helical" evidence="7">
    <location>
        <begin position="367"/>
        <end position="388"/>
    </location>
</feature>
<dbReference type="GO" id="GO:0005886">
    <property type="term" value="C:plasma membrane"/>
    <property type="evidence" value="ECO:0007669"/>
    <property type="project" value="UniProtKB-SubCell"/>
</dbReference>
<evidence type="ECO:0000313" key="8">
    <source>
        <dbReference type="EMBL" id="MBC5580569.1"/>
    </source>
</evidence>
<accession>A0A923KXH0</accession>
<dbReference type="EMBL" id="JACONZ010000001">
    <property type="protein sequence ID" value="MBC5580569.1"/>
    <property type="molecule type" value="Genomic_DNA"/>
</dbReference>
<feature type="transmembrane region" description="Helical" evidence="7">
    <location>
        <begin position="170"/>
        <end position="193"/>
    </location>
</feature>
<dbReference type="CDD" id="cd13138">
    <property type="entry name" value="MATE_yoeA_like"/>
    <property type="match status" value="1"/>
</dbReference>
<organism evidence="8 9">
    <name type="scientific">Anaerofilum hominis</name>
    <dbReference type="NCBI Taxonomy" id="2763016"/>
    <lineage>
        <taxon>Bacteria</taxon>
        <taxon>Bacillati</taxon>
        <taxon>Bacillota</taxon>
        <taxon>Clostridia</taxon>
        <taxon>Eubacteriales</taxon>
        <taxon>Oscillospiraceae</taxon>
        <taxon>Anaerofilum</taxon>
    </lineage>
</organism>
<evidence type="ECO:0000256" key="7">
    <source>
        <dbReference type="SAM" id="Phobius"/>
    </source>
</evidence>
<feature type="transmembrane region" description="Helical" evidence="7">
    <location>
        <begin position="37"/>
        <end position="56"/>
    </location>
</feature>
<dbReference type="GO" id="GO:0015297">
    <property type="term" value="F:antiporter activity"/>
    <property type="evidence" value="ECO:0007669"/>
    <property type="project" value="InterPro"/>
</dbReference>
<name>A0A923KXH0_9FIRM</name>
<feature type="transmembrane region" description="Helical" evidence="7">
    <location>
        <begin position="299"/>
        <end position="322"/>
    </location>
</feature>
<dbReference type="GO" id="GO:0042910">
    <property type="term" value="F:xenobiotic transmembrane transporter activity"/>
    <property type="evidence" value="ECO:0007669"/>
    <property type="project" value="InterPro"/>
</dbReference>
<dbReference type="Pfam" id="PF01554">
    <property type="entry name" value="MatE"/>
    <property type="match status" value="2"/>
</dbReference>
<dbReference type="PANTHER" id="PTHR43549:SF3">
    <property type="entry name" value="MULTIDRUG RESISTANCE PROTEIN YPNP-RELATED"/>
    <property type="match status" value="1"/>
</dbReference>